<evidence type="ECO:0000313" key="2">
    <source>
        <dbReference type="Proteomes" id="UP001165064"/>
    </source>
</evidence>
<dbReference type="EMBL" id="BSXS01016372">
    <property type="protein sequence ID" value="GMF07646.1"/>
    <property type="molecule type" value="Genomic_DNA"/>
</dbReference>
<reference evidence="1" key="1">
    <citation type="submission" date="2023-04" db="EMBL/GenBank/DDBJ databases">
        <title>Ambrosiozyma monospora NBRC 10751.</title>
        <authorList>
            <person name="Ichikawa N."/>
            <person name="Sato H."/>
            <person name="Tonouchi N."/>
        </authorList>
    </citation>
    <scope>NUCLEOTIDE SEQUENCE</scope>
    <source>
        <strain evidence="1">NBRC 10751</strain>
    </source>
</reference>
<comment type="caution">
    <text evidence="1">The sequence shown here is derived from an EMBL/GenBank/DDBJ whole genome shotgun (WGS) entry which is preliminary data.</text>
</comment>
<name>A0ACB5UBA0_AMBMO</name>
<organism evidence="1 2">
    <name type="scientific">Ambrosiozyma monospora</name>
    <name type="common">Yeast</name>
    <name type="synonym">Endomycopsis monosporus</name>
    <dbReference type="NCBI Taxonomy" id="43982"/>
    <lineage>
        <taxon>Eukaryota</taxon>
        <taxon>Fungi</taxon>
        <taxon>Dikarya</taxon>
        <taxon>Ascomycota</taxon>
        <taxon>Saccharomycotina</taxon>
        <taxon>Pichiomycetes</taxon>
        <taxon>Pichiales</taxon>
        <taxon>Pichiaceae</taxon>
        <taxon>Ambrosiozyma</taxon>
    </lineage>
</organism>
<accession>A0ACB5UBA0</accession>
<sequence>MIQILSELFETDEFYDNIPVQDMLKLTKLLEQSYKFSKLFNEDYNLRVRIWNSGVIDRLPNLLKQETASSGVFISMLFRLYCDSEKVDDATRKTITETLVPLCVSILQRFVSLDEMEQSRNIQSWRPVIIEILQVCSRFDKGDFEHSCPDVYQLIIALFDKSLTDDMRIAMKEFFNRVGEIYVGEGSD</sequence>
<protein>
    <submittedName>
        <fullName evidence="1">Unnamed protein product</fullName>
    </submittedName>
</protein>
<gene>
    <name evidence="1" type="ORF">Amon02_001299200</name>
</gene>
<evidence type="ECO:0000313" key="1">
    <source>
        <dbReference type="EMBL" id="GMF07646.1"/>
    </source>
</evidence>
<keyword evidence="2" id="KW-1185">Reference proteome</keyword>
<proteinExistence type="predicted"/>
<dbReference type="Proteomes" id="UP001165064">
    <property type="component" value="Unassembled WGS sequence"/>
</dbReference>